<protein>
    <recommendedName>
        <fullName evidence="3">LITAF domain-containing protein</fullName>
    </recommendedName>
</protein>
<keyword evidence="2" id="KW-0472">Membrane</keyword>
<gene>
    <name evidence="4" type="ORF">G7Z17_g352</name>
</gene>
<dbReference type="Pfam" id="PF10601">
    <property type="entry name" value="zf-LITAF-like"/>
    <property type="match status" value="1"/>
</dbReference>
<sequence>MSSPSPLNDPIQPATAVSPPSYSNTPVPPPVSTPAPAVASSDEKIAYKPPVAAEGLEVQRIIDDDNLPEVVPQPDTSIPEKVASPIKPSLMSNPMTPPPAFSSIQNGYGAPAHPMSPQQTNSYGPPAPPISPQQTNGGYDIPQNMTTMMPQSGTVTPLHLLGDQGDTVDCPFCERRSLTIVKKEASFLTHIIGVLLFFSTFCGVVAPYMLHWASHVSHICGNCHRKVAFRNFGQKGMSALGTPEHLRQQSRFLPAEPQPVNAQQV</sequence>
<dbReference type="AlphaFoldDB" id="A0A9P5HSC4"/>
<keyword evidence="2" id="KW-0812">Transmembrane</keyword>
<keyword evidence="5" id="KW-1185">Reference proteome</keyword>
<dbReference type="InterPro" id="IPR006629">
    <property type="entry name" value="LITAF"/>
</dbReference>
<dbReference type="Proteomes" id="UP000722485">
    <property type="component" value="Unassembled WGS sequence"/>
</dbReference>
<proteinExistence type="predicted"/>
<evidence type="ECO:0000259" key="3">
    <source>
        <dbReference type="PROSITE" id="PS51837"/>
    </source>
</evidence>
<evidence type="ECO:0000256" key="2">
    <source>
        <dbReference type="SAM" id="Phobius"/>
    </source>
</evidence>
<feature type="region of interest" description="Disordered" evidence="1">
    <location>
        <begin position="1"/>
        <end position="42"/>
    </location>
</feature>
<organism evidence="4 5">
    <name type="scientific">Cylindrodendrum hubeiense</name>
    <dbReference type="NCBI Taxonomy" id="595255"/>
    <lineage>
        <taxon>Eukaryota</taxon>
        <taxon>Fungi</taxon>
        <taxon>Dikarya</taxon>
        <taxon>Ascomycota</taxon>
        <taxon>Pezizomycotina</taxon>
        <taxon>Sordariomycetes</taxon>
        <taxon>Hypocreomycetidae</taxon>
        <taxon>Hypocreales</taxon>
        <taxon>Nectriaceae</taxon>
        <taxon>Cylindrodendrum</taxon>
    </lineage>
</organism>
<reference evidence="4" key="1">
    <citation type="submission" date="2020-03" db="EMBL/GenBank/DDBJ databases">
        <title>Draft Genome Sequence of Cylindrodendrum hubeiense.</title>
        <authorList>
            <person name="Buettner E."/>
            <person name="Kellner H."/>
        </authorList>
    </citation>
    <scope>NUCLEOTIDE SEQUENCE</scope>
    <source>
        <strain evidence="4">IHI 201604</strain>
    </source>
</reference>
<accession>A0A9P5HSC4</accession>
<dbReference type="OrthoDB" id="5599753at2759"/>
<name>A0A9P5HSC4_9HYPO</name>
<comment type="caution">
    <text evidence="4">The sequence shown here is derived from an EMBL/GenBank/DDBJ whole genome shotgun (WGS) entry which is preliminary data.</text>
</comment>
<evidence type="ECO:0000256" key="1">
    <source>
        <dbReference type="SAM" id="MobiDB-lite"/>
    </source>
</evidence>
<feature type="domain" description="LITAF" evidence="3">
    <location>
        <begin position="150"/>
        <end position="232"/>
    </location>
</feature>
<dbReference type="PROSITE" id="PS51837">
    <property type="entry name" value="LITAF"/>
    <property type="match status" value="1"/>
</dbReference>
<keyword evidence="2" id="KW-1133">Transmembrane helix</keyword>
<dbReference type="EMBL" id="JAANBB010000003">
    <property type="protein sequence ID" value="KAF7557836.1"/>
    <property type="molecule type" value="Genomic_DNA"/>
</dbReference>
<evidence type="ECO:0000313" key="5">
    <source>
        <dbReference type="Proteomes" id="UP000722485"/>
    </source>
</evidence>
<feature type="region of interest" description="Disordered" evidence="1">
    <location>
        <begin position="94"/>
        <end position="124"/>
    </location>
</feature>
<feature type="transmembrane region" description="Helical" evidence="2">
    <location>
        <begin position="185"/>
        <end position="210"/>
    </location>
</feature>
<evidence type="ECO:0000313" key="4">
    <source>
        <dbReference type="EMBL" id="KAF7557836.1"/>
    </source>
</evidence>